<evidence type="ECO:0000256" key="1">
    <source>
        <dbReference type="ARBA" id="ARBA00011040"/>
    </source>
</evidence>
<dbReference type="GO" id="GO:0005524">
    <property type="term" value="F:ATP binding"/>
    <property type="evidence" value="ECO:0007669"/>
    <property type="project" value="InterPro"/>
</dbReference>
<gene>
    <name evidence="3" type="ORF">EVJ48_00620</name>
</gene>
<dbReference type="SUPFAM" id="SSF52540">
    <property type="entry name" value="P-loop containing nucleoside triphosphate hydrolases"/>
    <property type="match status" value="2"/>
</dbReference>
<comment type="caution">
    <text evidence="3">The sequence shown here is derived from an EMBL/GenBank/DDBJ whole genome shotgun (WGS) entry which is preliminary data.</text>
</comment>
<sequence>MHYYFFHGKGGVGKTTVSSAFAVRFALEGKKTLIVSTDPASNLSDVFEQKIGSAEKKIEGFENLYAVEMDTDAEVIKYKQKILGDSAEFLPEEVLNSIEEEFKSPCTSEIAFFNSFTELFLKKNYDVIIFDTAPSAHTLRLLELPMEWTTYIDEVKKGAGQTCMGPVVNLDGYYEQYKTALNGIKDHELTTFVFVMHPKELDLLEIKNSIDEVKKFGVTNIEIVVNAILPDELYRKAEFKDIIDDQRKILKQIDSMGFKILKINLKKNEVKGLRSLAVFFSSLIENFDEDRIAFSDEIDIKQKNNELVQNITPQKTPFYLFFTGKGGTGKTVSSLLFGKYFAGRRMKTLVVSADYSGHIAKITGLKNIGEVPAKSEDDDNLYFAGISPDSALGEYKKNTVEYFKSYSNNEQSLKVLEEELNSPCTEEVAVFKKFSSFFFGYKDYDVIIFDAAPTGHALRLLYISLEYAKMDKKDEGLEEFVKILKDTNKTIFSLCLYPEYSPIEEAKRAYDDLKAAGINTSFLIVNYILGENFNDSFFNGRKKMQETYLESIKQKFGIPLFTIPQYSGEINNQKTLDALYSVVF</sequence>
<dbReference type="GO" id="GO:0016887">
    <property type="term" value="F:ATP hydrolysis activity"/>
    <property type="evidence" value="ECO:0007669"/>
    <property type="project" value="InterPro"/>
</dbReference>
<dbReference type="PIRSF" id="PIRSF001327">
    <property type="entry name" value="Arsenical_pump-driving_ATPase"/>
    <property type="match status" value="1"/>
</dbReference>
<dbReference type="InterPro" id="IPR025723">
    <property type="entry name" value="ArsA/GET3_ATPase-like"/>
</dbReference>
<dbReference type="Pfam" id="PF02374">
    <property type="entry name" value="ArsA_ATPase"/>
    <property type="match status" value="3"/>
</dbReference>
<feature type="domain" description="ArsA/GET3 Anion-transporting ATPase-like" evidence="2">
    <location>
        <begin position="468"/>
        <end position="579"/>
    </location>
</feature>
<protein>
    <recommendedName>
        <fullName evidence="2">ArsA/GET3 Anion-transporting ATPase-like domain-containing protein</fullName>
    </recommendedName>
</protein>
<dbReference type="PANTHER" id="PTHR10803:SF3">
    <property type="entry name" value="ATPASE GET3"/>
    <property type="match status" value="1"/>
</dbReference>
<accession>A0A520XGY2</accession>
<dbReference type="Proteomes" id="UP000322454">
    <property type="component" value="Unassembled WGS sequence"/>
</dbReference>
<proteinExistence type="inferred from homology"/>
<evidence type="ECO:0000313" key="4">
    <source>
        <dbReference type="Proteomes" id="UP000322454"/>
    </source>
</evidence>
<feature type="domain" description="ArsA/GET3 Anion-transporting ATPase-like" evidence="2">
    <location>
        <begin position="319"/>
        <end position="463"/>
    </location>
</feature>
<dbReference type="Gene3D" id="3.40.50.300">
    <property type="entry name" value="P-loop containing nucleotide triphosphate hydrolases"/>
    <property type="match status" value="2"/>
</dbReference>
<organism evidence="3 4">
    <name type="scientific">Candidatus Acidulodesulfobacterium acidiphilum</name>
    <dbReference type="NCBI Taxonomy" id="2597224"/>
    <lineage>
        <taxon>Bacteria</taxon>
        <taxon>Deltaproteobacteria</taxon>
        <taxon>Candidatus Acidulodesulfobacterales</taxon>
        <taxon>Candidatus Acidulodesulfobacterium</taxon>
    </lineage>
</organism>
<dbReference type="AlphaFoldDB" id="A0A520XGY2"/>
<reference evidence="3 4" key="1">
    <citation type="submission" date="2019-01" db="EMBL/GenBank/DDBJ databases">
        <title>Insights into ecological role of a new deltaproteobacterial order Candidatus Sinidesulfobacterales (Sva0485) by metagenomics and metatranscriptomics.</title>
        <authorList>
            <person name="Tan S."/>
            <person name="Liu J."/>
            <person name="Fang Y."/>
            <person name="Hedlund B."/>
            <person name="Lian Z.-H."/>
            <person name="Huang L.-Y."/>
            <person name="Li J.-T."/>
            <person name="Huang L.-N."/>
            <person name="Li W.-J."/>
            <person name="Jiang H.-C."/>
            <person name="Dong H.-L."/>
            <person name="Shu W.-S."/>
        </authorList>
    </citation>
    <scope>NUCLEOTIDE SEQUENCE [LARGE SCALE GENOMIC DNA]</scope>
    <source>
        <strain evidence="3">AP4</strain>
    </source>
</reference>
<name>A0A520XGY2_9DELT</name>
<dbReference type="InterPro" id="IPR016300">
    <property type="entry name" value="ATPase_ArsA/GET3"/>
</dbReference>
<dbReference type="CDD" id="cd02035">
    <property type="entry name" value="ArsA"/>
    <property type="match status" value="2"/>
</dbReference>
<feature type="domain" description="ArsA/GET3 Anion-transporting ATPase-like" evidence="2">
    <location>
        <begin position="1"/>
        <end position="283"/>
    </location>
</feature>
<evidence type="ECO:0000313" key="3">
    <source>
        <dbReference type="EMBL" id="RZV40458.1"/>
    </source>
</evidence>
<dbReference type="PANTHER" id="PTHR10803">
    <property type="entry name" value="ARSENICAL PUMP-DRIVING ATPASE ARSENITE-TRANSLOCATING ATPASE"/>
    <property type="match status" value="1"/>
</dbReference>
<dbReference type="NCBIfam" id="TIGR00345">
    <property type="entry name" value="GET3_arsA_TRC40"/>
    <property type="match status" value="1"/>
</dbReference>
<dbReference type="GO" id="GO:0015446">
    <property type="term" value="F:ATPase-coupled arsenite transmembrane transporter activity"/>
    <property type="evidence" value="ECO:0007669"/>
    <property type="project" value="InterPro"/>
</dbReference>
<dbReference type="InterPro" id="IPR027417">
    <property type="entry name" value="P-loop_NTPase"/>
</dbReference>
<evidence type="ECO:0000259" key="2">
    <source>
        <dbReference type="Pfam" id="PF02374"/>
    </source>
</evidence>
<comment type="similarity">
    <text evidence="1">Belongs to the arsA ATPase family.</text>
</comment>
<dbReference type="InterPro" id="IPR027541">
    <property type="entry name" value="Ars_ATPase"/>
</dbReference>
<dbReference type="EMBL" id="SHMQ01000001">
    <property type="protein sequence ID" value="RZV40458.1"/>
    <property type="molecule type" value="Genomic_DNA"/>
</dbReference>